<organism evidence="2 3">
    <name type="scientific">Chloropicon primus</name>
    <dbReference type="NCBI Taxonomy" id="1764295"/>
    <lineage>
        <taxon>Eukaryota</taxon>
        <taxon>Viridiplantae</taxon>
        <taxon>Chlorophyta</taxon>
        <taxon>Chloropicophyceae</taxon>
        <taxon>Chloropicales</taxon>
        <taxon>Chloropicaceae</taxon>
        <taxon>Chloropicon</taxon>
    </lineage>
</organism>
<evidence type="ECO:0000256" key="1">
    <source>
        <dbReference type="SAM" id="MobiDB-lite"/>
    </source>
</evidence>
<feature type="region of interest" description="Disordered" evidence="1">
    <location>
        <begin position="297"/>
        <end position="405"/>
    </location>
</feature>
<feature type="region of interest" description="Disordered" evidence="1">
    <location>
        <begin position="1226"/>
        <end position="1248"/>
    </location>
</feature>
<dbReference type="EMBL" id="CP031036">
    <property type="protein sequence ID" value="QDZ19483.1"/>
    <property type="molecule type" value="Genomic_DNA"/>
</dbReference>
<dbReference type="Proteomes" id="UP000316726">
    <property type="component" value="Chromosome 3"/>
</dbReference>
<reference evidence="2 3" key="1">
    <citation type="submission" date="2018-07" db="EMBL/GenBank/DDBJ databases">
        <title>The complete nuclear genome of the prasinophyte Chloropicon primus (CCMP1205).</title>
        <authorList>
            <person name="Pombert J.-F."/>
            <person name="Otis C."/>
            <person name="Turmel M."/>
            <person name="Lemieux C."/>
        </authorList>
    </citation>
    <scope>NUCLEOTIDE SEQUENCE [LARGE SCALE GENOMIC DNA]</scope>
    <source>
        <strain evidence="2 3">CCMP1205</strain>
    </source>
</reference>
<protein>
    <submittedName>
        <fullName evidence="2">Uncharacterized protein</fullName>
    </submittedName>
</protein>
<feature type="compositionally biased region" description="Low complexity" evidence="1">
    <location>
        <begin position="7"/>
        <end position="18"/>
    </location>
</feature>
<feature type="compositionally biased region" description="Low complexity" evidence="1">
    <location>
        <begin position="139"/>
        <end position="150"/>
    </location>
</feature>
<feature type="compositionally biased region" description="Low complexity" evidence="1">
    <location>
        <begin position="502"/>
        <end position="515"/>
    </location>
</feature>
<feature type="compositionally biased region" description="Basic and acidic residues" evidence="1">
    <location>
        <begin position="369"/>
        <end position="378"/>
    </location>
</feature>
<gene>
    <name evidence="2" type="ORF">A3770_03p20010</name>
</gene>
<evidence type="ECO:0000313" key="3">
    <source>
        <dbReference type="Proteomes" id="UP000316726"/>
    </source>
</evidence>
<feature type="compositionally biased region" description="Basic residues" evidence="1">
    <location>
        <begin position="353"/>
        <end position="363"/>
    </location>
</feature>
<sequence>MEEAQASEFEPVSVSVSEPEQEDTKSPVVDEEEPDTSSAEIAVKTLVEGAIAHAISAAELQDSEPVPMLEQEEEKLSNVEGDAAAPSLEPPSVEGVSKTPVEDDASAAVTVLEEAGTAEPEPVLEPEQDYVEPSDVDGDAAAASSSKPPSGQEPIVKALVEDAIAHAVSAAVLQDAAEASLQLTSDVPAKSEHGTDSGDMEQKEARQDDAKLPPKSPERVSEKKEVDERASPPSKSSGVLLETTNKPASAGESISDDGVRDESDSMSESSPKQRNYQNLTEVRSSLEDIHIMTQEAKRNLEKEESARDVAKQNAQRPWETDLALFKGLSKSGAEHRHDEADDEVVKKPATRREARRKKTRKAKAPQAGSKREVVERKIATTQTESKSPQRVDPQERASEEKSPKEVILLELKRIKKEYLSAIKQAQRALKTQDPSINKVLASQVETLKDYDEILEMATGSVPEQSEDKSYPEPELRKPAEPEIPSATLATKKGVMESDEESPSSQSPSSDSPSSSDEQEEERRRRRKRAAEMLRKIVSNSRSRRKSKETLEANQKIVEDASTSEGPVVTDYRKDMPLKEQTDNLLDQMGKAVELSSQTTLHQGDGREDSHTEDADDNQTAVAPSQEELEAPKLAQQGHGGEEGKGEEDESTDVARELDIETQEARPLLGIPLERDPAFDLFAHFFELKSTDPTRHLREKFKSSPHTRYGSIKRNNFKSFLFQLSEFCGSGFSKNELLYIELLFDAVISVTGRTTSRMSEPPSWEIVEERFVQISWHYYQGIRRKEMNLEFMLASTKEHVSECSEDVEGSLANDLGLSEVSEIPLSQLPAVLAAFFSKISMDLSVRDVCLVFWDCMHSRLARSETFDLTTLMDLMQPESMRRKEVPRLEVTKSPTSDENLPILEPEPAAEPPREEKEEETQPAAEPPREEKEEETQPAVEPPREEKEEETQPAAEPPREEKEEETQPAVEPPREEEEEPEPAAEPPQEEKEGETRGEVVRELGVSSLEVSDEEETTHIEDEGPQAIKGSLSEAQDQTQAPPPANDVEESLGVIEPAREDRLPGIPAYVSDAVETCLQEAKAVDFVESEPVSALPEVLERKEEGGAARSESEESMPERGPAISSGSSMDKINLNEILLDIKGGEENWLKVSKAPPSSGASYGSHAFADFFDVQSISMSDFQQSSPREVLHLQALDPEPGRRKTTMARKNMLVPASNVELEELFAEMDEMERKEESLPKRKTKAEKKLEKETRSALSKLKTKQNARRERVKQELKAERKRYAEAEKRAKENVLKYAKLRQQNYESILADVQTALVEAEVAAYTLETENEELHDFLEEMSSEQNESHTKYISKLQDHLSLVEAQIGAAAE</sequence>
<feature type="compositionally biased region" description="Basic and acidic residues" evidence="1">
    <location>
        <begin position="465"/>
        <end position="480"/>
    </location>
</feature>
<feature type="compositionally biased region" description="Basic and acidic residues" evidence="1">
    <location>
        <begin position="570"/>
        <end position="581"/>
    </location>
</feature>
<feature type="region of interest" description="Disordered" evidence="1">
    <location>
        <begin position="57"/>
        <end position="154"/>
    </location>
</feature>
<feature type="compositionally biased region" description="Basic and acidic residues" evidence="1">
    <location>
        <begin position="332"/>
        <end position="352"/>
    </location>
</feature>
<feature type="compositionally biased region" description="Basic and acidic residues" evidence="1">
    <location>
        <begin position="986"/>
        <end position="999"/>
    </location>
</feature>
<feature type="compositionally biased region" description="Acidic residues" evidence="1">
    <location>
        <begin position="122"/>
        <end position="138"/>
    </location>
</feature>
<feature type="compositionally biased region" description="Basic and acidic residues" evidence="1">
    <location>
        <begin position="387"/>
        <end position="404"/>
    </location>
</feature>
<name>A0A5B8MGD2_9CHLO</name>
<accession>A0A5B8MGD2</accession>
<feature type="compositionally biased region" description="Basic and acidic residues" evidence="1">
    <location>
        <begin position="603"/>
        <end position="612"/>
    </location>
</feature>
<feature type="compositionally biased region" description="Polar residues" evidence="1">
    <location>
        <begin position="266"/>
        <end position="282"/>
    </location>
</feature>
<feature type="compositionally biased region" description="Basic and acidic residues" evidence="1">
    <location>
        <begin position="1095"/>
        <end position="1109"/>
    </location>
</feature>
<evidence type="ECO:0000313" key="2">
    <source>
        <dbReference type="EMBL" id="QDZ19483.1"/>
    </source>
</evidence>
<feature type="region of interest" description="Disordered" evidence="1">
    <location>
        <begin position="455"/>
        <end position="652"/>
    </location>
</feature>
<feature type="compositionally biased region" description="Polar residues" evidence="1">
    <location>
        <begin position="233"/>
        <end position="247"/>
    </location>
</feature>
<feature type="compositionally biased region" description="Basic and acidic residues" evidence="1">
    <location>
        <begin position="297"/>
        <end position="310"/>
    </location>
</feature>
<feature type="region of interest" description="Disordered" evidence="1">
    <location>
        <begin position="183"/>
        <end position="282"/>
    </location>
</feature>
<feature type="region of interest" description="Disordered" evidence="1">
    <location>
        <begin position="881"/>
        <end position="1048"/>
    </location>
</feature>
<proteinExistence type="predicted"/>
<keyword evidence="3" id="KW-1185">Reference proteome</keyword>
<feature type="region of interest" description="Disordered" evidence="1">
    <location>
        <begin position="1"/>
        <end position="39"/>
    </location>
</feature>
<feature type="region of interest" description="Disordered" evidence="1">
    <location>
        <begin position="1087"/>
        <end position="1125"/>
    </location>
</feature>
<feature type="compositionally biased region" description="Basic and acidic residues" evidence="1">
    <location>
        <begin position="189"/>
        <end position="230"/>
    </location>
</feature>